<dbReference type="STRING" id="565033.GACE_0372"/>
<evidence type="ECO:0000313" key="2">
    <source>
        <dbReference type="Proteomes" id="UP000030624"/>
    </source>
</evidence>
<dbReference type="AlphaFoldDB" id="A0A0A7GBM6"/>
<name>A0A0A7GBM6_GEOAI</name>
<dbReference type="CDD" id="cd17510">
    <property type="entry name" value="T3SC_YbjN-like_2"/>
    <property type="match status" value="1"/>
</dbReference>
<dbReference type="GeneID" id="24796976"/>
<sequence length="159" mass="19215">MNFKEMVKDWLVEEGFFREEVSDENADFHYVIEVPPGSNQVIDIIAPRDRDVVLIASGIRLSDEHYSMVMSMDEKERRRFMWTVRFDLLFLQTEFQIIPDAMNPQLFQFTRKLYAENLTRQLLMDSISEVHKCKLYIIWRMKERFERSERKGDSEVMYL</sequence>
<accession>A0A0A7GBM6</accession>
<dbReference type="Gene3D" id="3.30.1460.10">
    <property type="match status" value="1"/>
</dbReference>
<dbReference type="Proteomes" id="UP000030624">
    <property type="component" value="Chromosome"/>
</dbReference>
<proteinExistence type="predicted"/>
<dbReference type="KEGG" id="gac:GACE_0372"/>
<dbReference type="EMBL" id="CP009552">
    <property type="protein sequence ID" value="AIY89429.1"/>
    <property type="molecule type" value="Genomic_DNA"/>
</dbReference>
<evidence type="ECO:0008006" key="3">
    <source>
        <dbReference type="Google" id="ProtNLM"/>
    </source>
</evidence>
<dbReference type="Pfam" id="PF10061">
    <property type="entry name" value="DUF2299"/>
    <property type="match status" value="1"/>
</dbReference>
<protein>
    <recommendedName>
        <fullName evidence="3">DUF2299 domain-containing protein</fullName>
    </recommendedName>
</protein>
<dbReference type="RefSeq" id="WP_048090685.1">
    <property type="nucleotide sequence ID" value="NZ_CP009552.1"/>
</dbReference>
<dbReference type="eggNOG" id="arCOG01713">
    <property type="taxonomic scope" value="Archaea"/>
</dbReference>
<dbReference type="HOGENOM" id="CLU_108779_0_0_2"/>
<dbReference type="InterPro" id="IPR018747">
    <property type="entry name" value="DUF2299"/>
</dbReference>
<reference evidence="1 2" key="1">
    <citation type="journal article" date="2015" name="Appl. Environ. Microbiol.">
        <title>The Geoglobus acetivorans genome: Fe(III) reduction, acetate utilization, autotrophic growth, and degradation of aromatic compounds in a hyperthermophilic archaeon.</title>
        <authorList>
            <person name="Mardanov A.V."/>
            <person name="Slododkina G.B."/>
            <person name="Slobodkin A.I."/>
            <person name="Beletsky A.V."/>
            <person name="Gavrilov S.N."/>
            <person name="Kublanov I.V."/>
            <person name="Bonch-Osmolovskaya E.A."/>
            <person name="Skryabin K.G."/>
            <person name="Ravin N.V."/>
        </authorList>
    </citation>
    <scope>NUCLEOTIDE SEQUENCE [LARGE SCALE GENOMIC DNA]</scope>
    <source>
        <strain evidence="1 2">SBH6</strain>
    </source>
</reference>
<organism evidence="1 2">
    <name type="scientific">Geoglobus acetivorans</name>
    <dbReference type="NCBI Taxonomy" id="565033"/>
    <lineage>
        <taxon>Archaea</taxon>
        <taxon>Methanobacteriati</taxon>
        <taxon>Methanobacteriota</taxon>
        <taxon>Archaeoglobi</taxon>
        <taxon>Archaeoglobales</taxon>
        <taxon>Archaeoglobaceae</taxon>
        <taxon>Geoglobus</taxon>
    </lineage>
</organism>
<gene>
    <name evidence="1" type="ORF">GACE_0372</name>
</gene>
<evidence type="ECO:0000313" key="1">
    <source>
        <dbReference type="EMBL" id="AIY89429.1"/>
    </source>
</evidence>